<dbReference type="Gene3D" id="3.50.50.60">
    <property type="entry name" value="FAD/NAD(P)-binding domain"/>
    <property type="match status" value="1"/>
</dbReference>
<sequence length="522" mass="55297">MREARTTSADGSYWLATTPDASSHPPLEAGVSAEVAVLGGGLAGVTTALLLARAGVDVVLVEAGIIGSGVSGTTTAKVTSAHGSCYQPLTARISAETARCYGTANERALAWMRELVTTENLDCDWEERDAWTYTTDPSLASGIAEEAAASIDAGLPATLRDRAPLPFDTAAAVQVTGQAQCHARRYVLGLAELAVRAGVRIREQTRATGVSSGSPCRIATERGDLHADRVVVATHYPILDRGLFFARLSTSRSYCVAARVKGPVPEDMYYAIDTPSRSLRTIPLADGGRGLIAGGDGHETGKDPDAGGHYRNLWDWTREHFDVEPHAEYRWSAQDDTAVDGIPYAGALHPRTDRLYVITGLRKWGFTNGTAAAHVVADAITGRENPSAGLLDPQRMHVRASAAALLKENASVVKRFVGDRIANRRDGDASSLGRGEGAVVTVAEGRRAATYRDGDGALHAVSPTCTHMGCEVRFNPAERSWDCPCHGSRYDVDGHVLEGPAVKRLAPVDVPGEADDGAGGPR</sequence>
<dbReference type="GO" id="GO:0005737">
    <property type="term" value="C:cytoplasm"/>
    <property type="evidence" value="ECO:0007669"/>
    <property type="project" value="TreeGrafter"/>
</dbReference>
<keyword evidence="4" id="KW-0411">Iron-sulfur</keyword>
<evidence type="ECO:0000313" key="8">
    <source>
        <dbReference type="EMBL" id="CAA9490543.1"/>
    </source>
</evidence>
<dbReference type="InterPro" id="IPR005805">
    <property type="entry name" value="Rieske_Fe-S_prot_C"/>
</dbReference>
<dbReference type="GO" id="GO:0004497">
    <property type="term" value="F:monooxygenase activity"/>
    <property type="evidence" value="ECO:0007669"/>
    <property type="project" value="UniProtKB-ARBA"/>
</dbReference>
<name>A0A6J4S6Y6_9ACTN</name>
<evidence type="ECO:0000256" key="3">
    <source>
        <dbReference type="ARBA" id="ARBA00023004"/>
    </source>
</evidence>
<dbReference type="SUPFAM" id="SSF50022">
    <property type="entry name" value="ISP domain"/>
    <property type="match status" value="1"/>
</dbReference>
<dbReference type="PROSITE" id="PS51296">
    <property type="entry name" value="RIESKE"/>
    <property type="match status" value="1"/>
</dbReference>
<evidence type="ECO:0000256" key="2">
    <source>
        <dbReference type="ARBA" id="ARBA00022723"/>
    </source>
</evidence>
<reference evidence="8" key="1">
    <citation type="submission" date="2020-02" db="EMBL/GenBank/DDBJ databases">
        <authorList>
            <person name="Meier V. D."/>
        </authorList>
    </citation>
    <scope>NUCLEOTIDE SEQUENCE</scope>
    <source>
        <strain evidence="8">AVDCRST_MAG53</strain>
    </source>
</reference>
<dbReference type="Pfam" id="PF00355">
    <property type="entry name" value="Rieske"/>
    <property type="match status" value="1"/>
</dbReference>
<evidence type="ECO:0000259" key="7">
    <source>
        <dbReference type="PROSITE" id="PS51296"/>
    </source>
</evidence>
<organism evidence="8">
    <name type="scientific">uncultured Solirubrobacteraceae bacterium</name>
    <dbReference type="NCBI Taxonomy" id="1162706"/>
    <lineage>
        <taxon>Bacteria</taxon>
        <taxon>Bacillati</taxon>
        <taxon>Actinomycetota</taxon>
        <taxon>Thermoleophilia</taxon>
        <taxon>Solirubrobacterales</taxon>
        <taxon>Solirubrobacteraceae</taxon>
        <taxon>environmental samples</taxon>
    </lineage>
</organism>
<dbReference type="Gene3D" id="2.102.10.10">
    <property type="entry name" value="Rieske [2Fe-2S] iron-sulphur domain"/>
    <property type="match status" value="1"/>
</dbReference>
<dbReference type="PRINTS" id="PR00162">
    <property type="entry name" value="RIESKE"/>
</dbReference>
<dbReference type="GO" id="GO:0016020">
    <property type="term" value="C:membrane"/>
    <property type="evidence" value="ECO:0007669"/>
    <property type="project" value="InterPro"/>
</dbReference>
<feature type="region of interest" description="Disordered" evidence="6">
    <location>
        <begin position="1"/>
        <end position="23"/>
    </location>
</feature>
<proteinExistence type="predicted"/>
<dbReference type="PANTHER" id="PTHR13847">
    <property type="entry name" value="SARCOSINE DEHYDROGENASE-RELATED"/>
    <property type="match status" value="1"/>
</dbReference>
<dbReference type="InterPro" id="IPR038010">
    <property type="entry name" value="YhfW_C"/>
</dbReference>
<dbReference type="InterPro" id="IPR036922">
    <property type="entry name" value="Rieske_2Fe-2S_sf"/>
</dbReference>
<evidence type="ECO:0000256" key="5">
    <source>
        <dbReference type="ARBA" id="ARBA00023157"/>
    </source>
</evidence>
<accession>A0A6J4S6Y6</accession>
<gene>
    <name evidence="8" type="ORF">AVDCRST_MAG53-1581</name>
</gene>
<dbReference type="AlphaFoldDB" id="A0A6J4S6Y6"/>
<dbReference type="InterPro" id="IPR036188">
    <property type="entry name" value="FAD/NAD-bd_sf"/>
</dbReference>
<keyword evidence="2" id="KW-0479">Metal-binding</keyword>
<dbReference type="SUPFAM" id="SSF51905">
    <property type="entry name" value="FAD/NAD(P)-binding domain"/>
    <property type="match status" value="1"/>
</dbReference>
<dbReference type="PANTHER" id="PTHR13847:SF274">
    <property type="entry name" value="RIESKE 2FE-2S IRON-SULFUR PROTEIN YHFW-RELATED"/>
    <property type="match status" value="1"/>
</dbReference>
<evidence type="ECO:0000256" key="1">
    <source>
        <dbReference type="ARBA" id="ARBA00022714"/>
    </source>
</evidence>
<protein>
    <recommendedName>
        <fullName evidence="7">Rieske domain-containing protein</fullName>
    </recommendedName>
</protein>
<dbReference type="GO" id="GO:0016705">
    <property type="term" value="F:oxidoreductase activity, acting on paired donors, with incorporation or reduction of molecular oxygen"/>
    <property type="evidence" value="ECO:0007669"/>
    <property type="project" value="UniProtKB-ARBA"/>
</dbReference>
<dbReference type="InterPro" id="IPR017941">
    <property type="entry name" value="Rieske_2Fe-2S"/>
</dbReference>
<dbReference type="GO" id="GO:0046872">
    <property type="term" value="F:metal ion binding"/>
    <property type="evidence" value="ECO:0007669"/>
    <property type="project" value="UniProtKB-KW"/>
</dbReference>
<dbReference type="CDD" id="cd03477">
    <property type="entry name" value="Rieske_YhfW_C"/>
    <property type="match status" value="1"/>
</dbReference>
<dbReference type="GO" id="GO:0051537">
    <property type="term" value="F:2 iron, 2 sulfur cluster binding"/>
    <property type="evidence" value="ECO:0007669"/>
    <property type="project" value="UniProtKB-KW"/>
</dbReference>
<evidence type="ECO:0000256" key="4">
    <source>
        <dbReference type="ARBA" id="ARBA00023014"/>
    </source>
</evidence>
<dbReference type="EMBL" id="CADCVR010000042">
    <property type="protein sequence ID" value="CAA9490543.1"/>
    <property type="molecule type" value="Genomic_DNA"/>
</dbReference>
<dbReference type="InterPro" id="IPR006076">
    <property type="entry name" value="FAD-dep_OxRdtase"/>
</dbReference>
<keyword evidence="5" id="KW-1015">Disulfide bond</keyword>
<dbReference type="Pfam" id="PF01266">
    <property type="entry name" value="DAO"/>
    <property type="match status" value="1"/>
</dbReference>
<keyword evidence="3" id="KW-0408">Iron</keyword>
<evidence type="ECO:0000256" key="6">
    <source>
        <dbReference type="SAM" id="MobiDB-lite"/>
    </source>
</evidence>
<dbReference type="FunFam" id="2.102.10.10:FF:000014">
    <property type="entry name" value="Oxidoreductase, FAD dependent"/>
    <property type="match status" value="1"/>
</dbReference>
<feature type="compositionally biased region" description="Polar residues" evidence="6">
    <location>
        <begin position="1"/>
        <end position="10"/>
    </location>
</feature>
<dbReference type="Gene3D" id="3.30.9.10">
    <property type="entry name" value="D-Amino Acid Oxidase, subunit A, domain 2"/>
    <property type="match status" value="1"/>
</dbReference>
<feature type="domain" description="Rieske" evidence="7">
    <location>
        <begin position="424"/>
        <end position="519"/>
    </location>
</feature>
<keyword evidence="1" id="KW-0001">2Fe-2S</keyword>